<keyword evidence="3" id="KW-1185">Reference proteome</keyword>
<evidence type="ECO:0000259" key="1">
    <source>
        <dbReference type="Pfam" id="PF02698"/>
    </source>
</evidence>
<dbReference type="AlphaFoldDB" id="A0A4Y8ZPD6"/>
<dbReference type="InterPro" id="IPR051599">
    <property type="entry name" value="Cell_Envelope_Assoc"/>
</dbReference>
<dbReference type="PANTHER" id="PTHR30336:SF20">
    <property type="entry name" value="DUF218 DOMAIN-CONTAINING PROTEIN"/>
    <property type="match status" value="1"/>
</dbReference>
<dbReference type="Gene3D" id="3.40.50.620">
    <property type="entry name" value="HUPs"/>
    <property type="match status" value="1"/>
</dbReference>
<gene>
    <name evidence="2" type="ORF">E2493_20870</name>
</gene>
<evidence type="ECO:0000313" key="2">
    <source>
        <dbReference type="EMBL" id="TFI56306.1"/>
    </source>
</evidence>
<name>A0A4Y8ZPD6_9SPHN</name>
<organism evidence="2 3">
    <name type="scientific">Sphingomonas parva</name>
    <dbReference type="NCBI Taxonomy" id="2555898"/>
    <lineage>
        <taxon>Bacteria</taxon>
        <taxon>Pseudomonadati</taxon>
        <taxon>Pseudomonadota</taxon>
        <taxon>Alphaproteobacteria</taxon>
        <taxon>Sphingomonadales</taxon>
        <taxon>Sphingomonadaceae</taxon>
        <taxon>Sphingomonas</taxon>
    </lineage>
</organism>
<dbReference type="CDD" id="cd06259">
    <property type="entry name" value="YdcF-like"/>
    <property type="match status" value="1"/>
</dbReference>
<feature type="domain" description="DUF218" evidence="1">
    <location>
        <begin position="16"/>
        <end position="148"/>
    </location>
</feature>
<proteinExistence type="predicted"/>
<dbReference type="PANTHER" id="PTHR30336">
    <property type="entry name" value="INNER MEMBRANE PROTEIN, PROBABLE PERMEASE"/>
    <property type="match status" value="1"/>
</dbReference>
<protein>
    <submittedName>
        <fullName evidence="2">YdcF family protein</fullName>
    </submittedName>
</protein>
<comment type="caution">
    <text evidence="2">The sequence shown here is derived from an EMBL/GenBank/DDBJ whole genome shotgun (WGS) entry which is preliminary data.</text>
</comment>
<dbReference type="Proteomes" id="UP000298213">
    <property type="component" value="Unassembled WGS sequence"/>
</dbReference>
<sequence length="171" mass="18733">MRIVDMAGEGSVGPADAAIVLGAAIDGNRPSAVFEARIAHGIALFRRGAVRRIVFTGGATGRGAAAESEVARAYALARGVPRQVILIETVSRTTHQNLVEARRIARKERIEAMLIVTDPLHMRRALRMASDLGLRAEGAPTPFSRYRSWSTKAPFLLRKTFFYNFYLLTGH</sequence>
<dbReference type="InterPro" id="IPR014729">
    <property type="entry name" value="Rossmann-like_a/b/a_fold"/>
</dbReference>
<dbReference type="GO" id="GO:0005886">
    <property type="term" value="C:plasma membrane"/>
    <property type="evidence" value="ECO:0007669"/>
    <property type="project" value="TreeGrafter"/>
</dbReference>
<dbReference type="Pfam" id="PF02698">
    <property type="entry name" value="DUF218"/>
    <property type="match status" value="1"/>
</dbReference>
<reference evidence="2 3" key="1">
    <citation type="submission" date="2019-03" db="EMBL/GenBank/DDBJ databases">
        <title>Genome sequence of Sphingomonas sp. 17J27-24.</title>
        <authorList>
            <person name="Kim M."/>
            <person name="Maeng S."/>
            <person name="Sathiyaraj S."/>
        </authorList>
    </citation>
    <scope>NUCLEOTIDE SEQUENCE [LARGE SCALE GENOMIC DNA]</scope>
    <source>
        <strain evidence="2 3">17J27-24</strain>
    </source>
</reference>
<dbReference type="OrthoDB" id="9782395at2"/>
<evidence type="ECO:0000313" key="3">
    <source>
        <dbReference type="Proteomes" id="UP000298213"/>
    </source>
</evidence>
<dbReference type="RefSeq" id="WP_135090700.1">
    <property type="nucleotide sequence ID" value="NZ_SPDV01000105.1"/>
</dbReference>
<dbReference type="EMBL" id="SPDV01000105">
    <property type="protein sequence ID" value="TFI56306.1"/>
    <property type="molecule type" value="Genomic_DNA"/>
</dbReference>
<accession>A0A4Y8ZPD6</accession>
<dbReference type="InterPro" id="IPR003848">
    <property type="entry name" value="DUF218"/>
</dbReference>